<reference evidence="4" key="2">
    <citation type="submission" date="2018-03" db="EMBL/GenBank/DDBJ databases">
        <authorList>
            <person name="Keele B.F."/>
        </authorList>
    </citation>
    <scope>NUCLEOTIDE SEQUENCE</scope>
    <source>
        <strain evidence="4">SNUC 2993</strain>
    </source>
</reference>
<reference evidence="2 9" key="5">
    <citation type="submission" date="2020-03" db="EMBL/GenBank/DDBJ databases">
        <title>Comparative genetics of Staphylococcus warneri persistents from caprine mastitis.</title>
        <authorList>
            <person name="Franca C.A."/>
            <person name="Rosa D.S."/>
            <person name="Silva A."/>
            <person name="Rodrigues D.L.N."/>
            <person name="Santos R.G."/>
            <person name="Castillo R.E.H."/>
            <person name="Moreira M.A.S."/>
            <person name="Lima M.C."/>
            <person name="Gouveia G.V."/>
            <person name="Gouveia J.J.S."/>
            <person name="Souza R.F.S."/>
            <person name="Bertram B."/>
            <person name="Azevedo V."/>
            <person name="Costa M."/>
        </authorList>
    </citation>
    <scope>NUCLEOTIDE SEQUENCE [LARGE SCALE GENOMIC DNA]</scope>
    <source>
        <strain evidence="2 9">Cap 9.2</strain>
    </source>
</reference>
<gene>
    <name evidence="4" type="ORF">BU085_07645</name>
    <name evidence="3" type="ORF">D3Z30_09030</name>
    <name evidence="5" type="ORF">DXC19_08600</name>
    <name evidence="2" type="ORF">G8J23_00675</name>
</gene>
<evidence type="ECO:0000313" key="6">
    <source>
        <dbReference type="Proteomes" id="UP000240717"/>
    </source>
</evidence>
<evidence type="ECO:0000313" key="7">
    <source>
        <dbReference type="Proteomes" id="UP000261016"/>
    </source>
</evidence>
<evidence type="ECO:0000313" key="9">
    <source>
        <dbReference type="Proteomes" id="UP000814367"/>
    </source>
</evidence>
<accession>A0A2T4Q000</accession>
<dbReference type="STRING" id="1194526.A284_00660"/>
<dbReference type="Proteomes" id="UP000261016">
    <property type="component" value="Unassembled WGS sequence"/>
</dbReference>
<evidence type="ECO:0000313" key="4">
    <source>
        <dbReference type="EMBL" id="PTI50800.1"/>
    </source>
</evidence>
<sequence length="81" mass="9352">MKISWISWWIMSILEIITFIFFAFMVWNRNVDAAGVTQTTELKLVNLGVLGFAFLIPFIVQIAWLIANIVISKKQKNQALH</sequence>
<dbReference type="EMBL" id="PZEV01000022">
    <property type="protein sequence ID" value="PTI50800.1"/>
    <property type="molecule type" value="Genomic_DNA"/>
</dbReference>
<dbReference type="EMBL" id="QSTD01000004">
    <property type="protein sequence ID" value="RGM29669.1"/>
    <property type="molecule type" value="Genomic_DNA"/>
</dbReference>
<reference evidence="4 6" key="1">
    <citation type="journal article" date="2016" name="Front. Microbiol.">
        <title>Comprehensive Phylogenetic Analysis of Bovine Non-aureus Staphylococci Species Based on Whole-Genome Sequencing.</title>
        <authorList>
            <person name="Naushad S."/>
            <person name="Barkema H.W."/>
            <person name="Luby C."/>
            <person name="Condas L.A."/>
            <person name="Nobrega D.B."/>
            <person name="Carson D.A."/>
            <person name="De Buck J."/>
        </authorList>
    </citation>
    <scope>NUCLEOTIDE SEQUENCE [LARGE SCALE GENOMIC DNA]</scope>
    <source>
        <strain evidence="4 6">SNUC 2993</strain>
    </source>
</reference>
<name>A0A2T4Q000_STAWA</name>
<evidence type="ECO:0000313" key="8">
    <source>
        <dbReference type="Proteomes" id="UP000481807"/>
    </source>
</evidence>
<dbReference type="AlphaFoldDB" id="A0A2T4Q000"/>
<dbReference type="EMBL" id="QXWP01000004">
    <property type="protein sequence ID" value="NBH31121.1"/>
    <property type="molecule type" value="Genomic_DNA"/>
</dbReference>
<evidence type="ECO:0000313" key="3">
    <source>
        <dbReference type="EMBL" id="NBH31121.1"/>
    </source>
</evidence>
<reference evidence="3 8" key="4">
    <citation type="submission" date="2018-08" db="EMBL/GenBank/DDBJ databases">
        <title>Murine metabolic-syndrome-specific gut microbial biobank.</title>
        <authorList>
            <person name="Liu C."/>
        </authorList>
    </citation>
    <scope>NUCLEOTIDE SEQUENCE [LARGE SCALE GENOMIC DNA]</scope>
    <source>
        <strain evidence="3 8">1XD21-27</strain>
    </source>
</reference>
<feature type="transmembrane region" description="Helical" evidence="1">
    <location>
        <begin position="47"/>
        <end position="71"/>
    </location>
</feature>
<protein>
    <submittedName>
        <fullName evidence="4">DUF3923 domain-containing protein</fullName>
    </submittedName>
    <submittedName>
        <fullName evidence="2">DUF3923 family protein</fullName>
    </submittedName>
</protein>
<dbReference type="EMBL" id="JAANHJ010000001">
    <property type="protein sequence ID" value="MCG6224529.1"/>
    <property type="molecule type" value="Genomic_DNA"/>
</dbReference>
<dbReference type="Proteomes" id="UP000814367">
    <property type="component" value="Unassembled WGS sequence"/>
</dbReference>
<evidence type="ECO:0000313" key="5">
    <source>
        <dbReference type="EMBL" id="RGM29669.1"/>
    </source>
</evidence>
<dbReference type="Proteomes" id="UP000481807">
    <property type="component" value="Unassembled WGS sequence"/>
</dbReference>
<feature type="transmembrane region" description="Helical" evidence="1">
    <location>
        <begin position="7"/>
        <end position="27"/>
    </location>
</feature>
<proteinExistence type="predicted"/>
<dbReference type="RefSeq" id="WP_002467564.1">
    <property type="nucleotide sequence ID" value="NZ_CABMFV010000004.1"/>
</dbReference>
<dbReference type="Proteomes" id="UP000240717">
    <property type="component" value="Unassembled WGS sequence"/>
</dbReference>
<comment type="caution">
    <text evidence="4">The sequence shown here is derived from an EMBL/GenBank/DDBJ whole genome shotgun (WGS) entry which is preliminary data.</text>
</comment>
<organism evidence="4 6">
    <name type="scientific">Staphylococcus warneri</name>
    <dbReference type="NCBI Taxonomy" id="1292"/>
    <lineage>
        <taxon>Bacteria</taxon>
        <taxon>Bacillati</taxon>
        <taxon>Bacillota</taxon>
        <taxon>Bacilli</taxon>
        <taxon>Bacillales</taxon>
        <taxon>Staphylococcaceae</taxon>
        <taxon>Staphylococcus</taxon>
    </lineage>
</organism>
<keyword evidence="1" id="KW-1133">Transmembrane helix</keyword>
<keyword evidence="1" id="KW-0812">Transmembrane</keyword>
<dbReference type="InterPro" id="IPR025037">
    <property type="entry name" value="DUF3923"/>
</dbReference>
<evidence type="ECO:0000256" key="1">
    <source>
        <dbReference type="SAM" id="Phobius"/>
    </source>
</evidence>
<keyword evidence="9" id="KW-1185">Reference proteome</keyword>
<dbReference type="Pfam" id="PF13061">
    <property type="entry name" value="DUF3923"/>
    <property type="match status" value="1"/>
</dbReference>
<evidence type="ECO:0000313" key="2">
    <source>
        <dbReference type="EMBL" id="MCG6224529.1"/>
    </source>
</evidence>
<reference evidence="5 7" key="3">
    <citation type="submission" date="2018-08" db="EMBL/GenBank/DDBJ databases">
        <title>A genome reference for cultivated species of the human gut microbiota.</title>
        <authorList>
            <person name="Zou Y."/>
            <person name="Xue W."/>
            <person name="Luo G."/>
        </authorList>
    </citation>
    <scope>NUCLEOTIDE SEQUENCE [LARGE SCALE GENOMIC DNA]</scope>
    <source>
        <strain evidence="5 7">OM08-17AT</strain>
    </source>
</reference>
<keyword evidence="1" id="KW-0472">Membrane</keyword>